<dbReference type="InterPro" id="IPR008974">
    <property type="entry name" value="TRAF-like"/>
</dbReference>
<sequence length="365" mass="42395">MENISPWSPWTIEQFTWTIKNFSKCDSQMYSDSFFLNGYPWRIVMNPKGNENNSGYLSLSILSVVADITDFSKDWKRYVNLELALTNQANALLTIVKVVFNRTRQSETEQELNASNYCWSVDKFIHLDELHNPWNAFIVNDTCIIKARIISVSEHEYERLINQEVSKMDSPAQPISVKEISLVPSCVNLCVNLVDFRGLGKVDKKFVPLLEEACSWHPSLLGKVDNKFVPLIEEACSWHRSRVENQRKRKHTLRFTEWAFTALGRVLHFLNTKRVKDMNEEACNHLQILWEELETVGFDLSWLKPYFESAIDKKSYAQRYASVNRLRKTIEALESDHAKAREELIEAEKEFVERDLDAKLGYGAA</sequence>
<feature type="domain" description="MATH" evidence="3">
    <location>
        <begin position="12"/>
        <end position="149"/>
    </location>
</feature>
<evidence type="ECO:0000256" key="1">
    <source>
        <dbReference type="ARBA" id="ARBA00023054"/>
    </source>
</evidence>
<dbReference type="SUPFAM" id="SSF49599">
    <property type="entry name" value="TRAF domain-like"/>
    <property type="match status" value="1"/>
</dbReference>
<accession>A0A396GH62</accession>
<dbReference type="SMART" id="SM00061">
    <property type="entry name" value="MATH"/>
    <property type="match status" value="1"/>
</dbReference>
<dbReference type="InterPro" id="IPR050804">
    <property type="entry name" value="MCC"/>
</dbReference>
<dbReference type="EMBL" id="PSQE01000008">
    <property type="protein sequence ID" value="RHN38964.1"/>
    <property type="molecule type" value="Genomic_DNA"/>
</dbReference>
<dbReference type="AlphaFoldDB" id="A0A396GH62"/>
<reference evidence="4" key="1">
    <citation type="journal article" date="2018" name="Nat. Plants">
        <title>Whole-genome landscape of Medicago truncatula symbiotic genes.</title>
        <authorList>
            <person name="Pecrix Y."/>
            <person name="Gamas P."/>
            <person name="Carrere S."/>
        </authorList>
    </citation>
    <scope>NUCLEOTIDE SEQUENCE</scope>
    <source>
        <tissue evidence="4">Leaves</tissue>
    </source>
</reference>
<protein>
    <submittedName>
        <fullName evidence="4">Putative ubiquitinyl hydrolase 1</fullName>
        <ecNumber evidence="4">3.4.19.12</ecNumber>
    </submittedName>
</protein>
<dbReference type="Gramene" id="rna44944">
    <property type="protein sequence ID" value="RHN38964.1"/>
    <property type="gene ID" value="gene44944"/>
</dbReference>
<dbReference type="InterPro" id="IPR002083">
    <property type="entry name" value="MATH/TRAF_dom"/>
</dbReference>
<dbReference type="PROSITE" id="PS50144">
    <property type="entry name" value="MATH"/>
    <property type="match status" value="1"/>
</dbReference>
<keyword evidence="4" id="KW-0378">Hydrolase</keyword>
<dbReference type="EC" id="3.4.19.12" evidence="4"/>
<dbReference type="CDD" id="cd00121">
    <property type="entry name" value="MATH"/>
    <property type="match status" value="1"/>
</dbReference>
<dbReference type="PANTHER" id="PTHR46236:SF36">
    <property type="entry name" value="MATH (MEPRIN AND TRAF-C-LIKE) DOMAIN PROTEIN"/>
    <property type="match status" value="1"/>
</dbReference>
<name>A0A396GH62_MEDTR</name>
<evidence type="ECO:0000256" key="2">
    <source>
        <dbReference type="SAM" id="Coils"/>
    </source>
</evidence>
<dbReference type="GO" id="GO:0004843">
    <property type="term" value="F:cysteine-type deubiquitinase activity"/>
    <property type="evidence" value="ECO:0007669"/>
    <property type="project" value="UniProtKB-EC"/>
</dbReference>
<feature type="coiled-coil region" evidence="2">
    <location>
        <begin position="323"/>
        <end position="350"/>
    </location>
</feature>
<dbReference type="PANTHER" id="PTHR46236">
    <property type="entry name" value="TRAF-LIKE SUPERFAMILY PROTEIN"/>
    <property type="match status" value="1"/>
</dbReference>
<dbReference type="Proteomes" id="UP000265566">
    <property type="component" value="Chromosome 8"/>
</dbReference>
<evidence type="ECO:0000259" key="3">
    <source>
        <dbReference type="PROSITE" id="PS50144"/>
    </source>
</evidence>
<dbReference type="Pfam" id="PF22486">
    <property type="entry name" value="MATH_2"/>
    <property type="match status" value="1"/>
</dbReference>
<keyword evidence="1 2" id="KW-0175">Coiled coil</keyword>
<dbReference type="OMA" id="KWHILAY"/>
<gene>
    <name evidence="4" type="ORF">MtrunA17_Chr8g0338771</name>
</gene>
<proteinExistence type="predicted"/>
<organism evidence="4">
    <name type="scientific">Medicago truncatula</name>
    <name type="common">Barrel medic</name>
    <name type="synonym">Medicago tribuloides</name>
    <dbReference type="NCBI Taxonomy" id="3880"/>
    <lineage>
        <taxon>Eukaryota</taxon>
        <taxon>Viridiplantae</taxon>
        <taxon>Streptophyta</taxon>
        <taxon>Embryophyta</taxon>
        <taxon>Tracheophyta</taxon>
        <taxon>Spermatophyta</taxon>
        <taxon>Magnoliopsida</taxon>
        <taxon>eudicotyledons</taxon>
        <taxon>Gunneridae</taxon>
        <taxon>Pentapetalae</taxon>
        <taxon>rosids</taxon>
        <taxon>fabids</taxon>
        <taxon>Fabales</taxon>
        <taxon>Fabaceae</taxon>
        <taxon>Papilionoideae</taxon>
        <taxon>50 kb inversion clade</taxon>
        <taxon>NPAAA clade</taxon>
        <taxon>Hologalegina</taxon>
        <taxon>IRL clade</taxon>
        <taxon>Trifolieae</taxon>
        <taxon>Medicago</taxon>
    </lineage>
</organism>
<comment type="caution">
    <text evidence="4">The sequence shown here is derived from an EMBL/GenBank/DDBJ whole genome shotgun (WGS) entry which is preliminary data.</text>
</comment>
<evidence type="ECO:0000313" key="4">
    <source>
        <dbReference type="EMBL" id="RHN38964.1"/>
    </source>
</evidence>
<dbReference type="Gene3D" id="2.60.210.10">
    <property type="entry name" value="Apoptosis, Tumor Necrosis Factor Receptor Associated Protein 2, Chain A"/>
    <property type="match status" value="1"/>
</dbReference>